<name>A0AAW8B1Z5_9GAMM</name>
<reference evidence="1" key="1">
    <citation type="journal article" date="2010" name="Int. J. Syst. Evol. Microbiol.">
        <title>Porticoccus litoralis gen. nov., sp. nov., a gammaproteobacterium isolated from the Yellow Sea.</title>
        <authorList>
            <person name="Oh H.M."/>
            <person name="Kim H."/>
            <person name="Kim K.M."/>
            <person name="Min G.S."/>
            <person name="Cho J.C."/>
        </authorList>
    </citation>
    <scope>NUCLEOTIDE SEQUENCE</scope>
    <source>
        <strain evidence="1">DSM 25064</strain>
    </source>
</reference>
<dbReference type="AlphaFoldDB" id="A0AAW8B1Z5"/>
<evidence type="ECO:0000313" key="2">
    <source>
        <dbReference type="Proteomes" id="UP001178354"/>
    </source>
</evidence>
<organism evidence="1 2">
    <name type="scientific">Porticoccus litoralis</name>
    <dbReference type="NCBI Taxonomy" id="434086"/>
    <lineage>
        <taxon>Bacteria</taxon>
        <taxon>Pseudomonadati</taxon>
        <taxon>Pseudomonadota</taxon>
        <taxon>Gammaproteobacteria</taxon>
        <taxon>Cellvibrionales</taxon>
        <taxon>Porticoccaceae</taxon>
        <taxon>Porticoccus</taxon>
    </lineage>
</organism>
<dbReference type="EMBL" id="JAUUUU010000002">
    <property type="protein sequence ID" value="MDP1520472.1"/>
    <property type="molecule type" value="Genomic_DNA"/>
</dbReference>
<evidence type="ECO:0008006" key="3">
    <source>
        <dbReference type="Google" id="ProtNLM"/>
    </source>
</evidence>
<accession>A0AAW8B1Z5</accession>
<protein>
    <recommendedName>
        <fullName evidence="3">Secreted protein</fullName>
    </recommendedName>
</protein>
<dbReference type="RefSeq" id="WP_305170036.1">
    <property type="nucleotide sequence ID" value="NZ_JAUUUU010000002.1"/>
</dbReference>
<evidence type="ECO:0000313" key="1">
    <source>
        <dbReference type="EMBL" id="MDP1520472.1"/>
    </source>
</evidence>
<keyword evidence="2" id="KW-1185">Reference proteome</keyword>
<reference evidence="1" key="2">
    <citation type="submission" date="2023-08" db="EMBL/GenBank/DDBJ databases">
        <authorList>
            <person name="Luo J."/>
        </authorList>
    </citation>
    <scope>NUCLEOTIDE SEQUENCE</scope>
    <source>
        <strain evidence="1">DSM 25064</strain>
    </source>
</reference>
<gene>
    <name evidence="1" type="ORF">Q8A57_05750</name>
</gene>
<comment type="caution">
    <text evidence="1">The sequence shown here is derived from an EMBL/GenBank/DDBJ whole genome shotgun (WGS) entry which is preliminary data.</text>
</comment>
<proteinExistence type="predicted"/>
<dbReference type="Proteomes" id="UP001178354">
    <property type="component" value="Unassembled WGS sequence"/>
</dbReference>
<sequence>MEAFVIAIVFVTAWVMGAESRQVDLEPRAESEAVSIGDQIDDRERAVRVCDQEYQLIIHRDLTVPVDQQVNEDGH</sequence>